<protein>
    <submittedName>
        <fullName evidence="5">Histidine kinase</fullName>
    </submittedName>
</protein>
<dbReference type="RefSeq" id="WP_095688034.1">
    <property type="nucleotide sequence ID" value="NZ_CP016779.1"/>
</dbReference>
<dbReference type="Pfam" id="PF07730">
    <property type="entry name" value="HisKA_3"/>
    <property type="match status" value="1"/>
</dbReference>
<name>A0A249L3U3_9ACTN</name>
<evidence type="ECO:0000256" key="1">
    <source>
        <dbReference type="ARBA" id="ARBA00022679"/>
    </source>
</evidence>
<dbReference type="Gene3D" id="1.20.5.1930">
    <property type="match status" value="1"/>
</dbReference>
<accession>A0A249L3U3</accession>
<dbReference type="InterPro" id="IPR036890">
    <property type="entry name" value="HATPase_C_sf"/>
</dbReference>
<keyword evidence="1" id="KW-0808">Transferase</keyword>
<feature type="domain" description="Signal transduction histidine kinase subgroup 3 dimerisation and phosphoacceptor" evidence="4">
    <location>
        <begin position="8"/>
        <end position="72"/>
    </location>
</feature>
<dbReference type="GO" id="GO:0016020">
    <property type="term" value="C:membrane"/>
    <property type="evidence" value="ECO:0007669"/>
    <property type="project" value="InterPro"/>
</dbReference>
<reference evidence="5 6" key="1">
    <citation type="submission" date="2016-07" db="EMBL/GenBank/DDBJ databases">
        <title>High microdiversification within the ubiquitous acI lineage of Actinobacteria.</title>
        <authorList>
            <person name="Neuenschwander S.M."/>
            <person name="Salcher M."/>
            <person name="Ghai R."/>
            <person name="Pernthaler J."/>
        </authorList>
    </citation>
    <scope>NUCLEOTIDE SEQUENCE [LARGE SCALE GENOMIC DNA]</scope>
    <source>
        <strain evidence="5">MMS-IIB-91</strain>
    </source>
</reference>
<proteinExistence type="predicted"/>
<gene>
    <name evidence="5" type="ORF">B1sIIB91_02345</name>
</gene>
<dbReference type="GO" id="GO:0000155">
    <property type="term" value="F:phosphorelay sensor kinase activity"/>
    <property type="evidence" value="ECO:0007669"/>
    <property type="project" value="InterPro"/>
</dbReference>
<dbReference type="AlphaFoldDB" id="A0A249L3U3"/>
<organism evidence="5 6">
    <name type="scientific">Candidatus Nanopelagicus abundans</name>
    <dbReference type="NCBI Taxonomy" id="1884916"/>
    <lineage>
        <taxon>Bacteria</taxon>
        <taxon>Bacillati</taxon>
        <taxon>Actinomycetota</taxon>
        <taxon>Actinomycetes</taxon>
        <taxon>Candidatus Nanopelagicales</taxon>
        <taxon>Candidatus Nanopelagicaceae</taxon>
        <taxon>Candidatus Nanopelagicus</taxon>
    </lineage>
</organism>
<evidence type="ECO:0000313" key="5">
    <source>
        <dbReference type="EMBL" id="ASY23760.1"/>
    </source>
</evidence>
<dbReference type="Gene3D" id="3.30.565.10">
    <property type="entry name" value="Histidine kinase-like ATPase, C-terminal domain"/>
    <property type="match status" value="1"/>
</dbReference>
<dbReference type="GO" id="GO:0046983">
    <property type="term" value="F:protein dimerization activity"/>
    <property type="evidence" value="ECO:0007669"/>
    <property type="project" value="InterPro"/>
</dbReference>
<evidence type="ECO:0000313" key="6">
    <source>
        <dbReference type="Proteomes" id="UP000217210"/>
    </source>
</evidence>
<dbReference type="KEGG" id="nab:B1sIIB91_02345"/>
<keyword evidence="3" id="KW-0902">Two-component regulatory system</keyword>
<dbReference type="InterPro" id="IPR050482">
    <property type="entry name" value="Sensor_HK_TwoCompSys"/>
</dbReference>
<dbReference type="InterPro" id="IPR011712">
    <property type="entry name" value="Sig_transdc_His_kin_sub3_dim/P"/>
</dbReference>
<evidence type="ECO:0000256" key="3">
    <source>
        <dbReference type="ARBA" id="ARBA00023012"/>
    </source>
</evidence>
<dbReference type="OrthoDB" id="144293at2"/>
<dbReference type="PANTHER" id="PTHR24421">
    <property type="entry name" value="NITRATE/NITRITE SENSOR PROTEIN NARX-RELATED"/>
    <property type="match status" value="1"/>
</dbReference>
<evidence type="ECO:0000256" key="2">
    <source>
        <dbReference type="ARBA" id="ARBA00022777"/>
    </source>
</evidence>
<evidence type="ECO:0000259" key="4">
    <source>
        <dbReference type="Pfam" id="PF07730"/>
    </source>
</evidence>
<dbReference type="EMBL" id="CP016779">
    <property type="protein sequence ID" value="ASY23760.1"/>
    <property type="molecule type" value="Genomic_DNA"/>
</dbReference>
<keyword evidence="2 5" id="KW-0418">Kinase</keyword>
<sequence>MNSSPNSERTRLARELHDGLAQELASLGYRLDQIIGSNNLDNINRTPLRQIRFSISGLINQVRDEIFELRTNESRSIKEQLDQHLSTILSHTDITYEIQGEVEVKSEQRFELLRAVRELVINAMRHANCSVIKIKLTVNQIQIKDNGNGGALEKQHSYGLLGVKERLEGIGALIEIKSGSTGSIILITL</sequence>
<dbReference type="SUPFAM" id="SSF55874">
    <property type="entry name" value="ATPase domain of HSP90 chaperone/DNA topoisomerase II/histidine kinase"/>
    <property type="match status" value="1"/>
</dbReference>
<keyword evidence="6" id="KW-1185">Reference proteome</keyword>
<dbReference type="Proteomes" id="UP000217210">
    <property type="component" value="Chromosome"/>
</dbReference>